<dbReference type="InterPro" id="IPR036875">
    <property type="entry name" value="Znf_CCHC_sf"/>
</dbReference>
<dbReference type="SUPFAM" id="SSF57756">
    <property type="entry name" value="Retrovirus zinc finger-like domains"/>
    <property type="match status" value="1"/>
</dbReference>
<accession>A0A397SC82</accession>
<protein>
    <recommendedName>
        <fullName evidence="3">CCHC-type domain-containing protein</fullName>
    </recommendedName>
</protein>
<dbReference type="Proteomes" id="UP000265703">
    <property type="component" value="Unassembled WGS sequence"/>
</dbReference>
<evidence type="ECO:0000313" key="1">
    <source>
        <dbReference type="EMBL" id="RIA82326.1"/>
    </source>
</evidence>
<comment type="caution">
    <text evidence="1">The sequence shown here is derived from an EMBL/GenBank/DDBJ whole genome shotgun (WGS) entry which is preliminary data.</text>
</comment>
<dbReference type="GO" id="GO:0003676">
    <property type="term" value="F:nucleic acid binding"/>
    <property type="evidence" value="ECO:0007669"/>
    <property type="project" value="InterPro"/>
</dbReference>
<dbReference type="AlphaFoldDB" id="A0A397SC82"/>
<keyword evidence="2" id="KW-1185">Reference proteome</keyword>
<dbReference type="EMBL" id="QKYT01000677">
    <property type="protein sequence ID" value="RIA82326.1"/>
    <property type="molecule type" value="Genomic_DNA"/>
</dbReference>
<dbReference type="GO" id="GO:0008270">
    <property type="term" value="F:zinc ion binding"/>
    <property type="evidence" value="ECO:0007669"/>
    <property type="project" value="InterPro"/>
</dbReference>
<evidence type="ECO:0008006" key="3">
    <source>
        <dbReference type="Google" id="ProtNLM"/>
    </source>
</evidence>
<sequence>MGLISYQMVYNKDAFNDQNIEEINISEDYYDFCQLYLNALLNSVSRESIKEVCGEKENEVNERRCSLCHKTGYYAPKCPNKENA</sequence>
<evidence type="ECO:0000313" key="2">
    <source>
        <dbReference type="Proteomes" id="UP000265703"/>
    </source>
</evidence>
<name>A0A397SC82_9GLOM</name>
<gene>
    <name evidence="1" type="ORF">C1645_835542</name>
</gene>
<organism evidence="1 2">
    <name type="scientific">Glomus cerebriforme</name>
    <dbReference type="NCBI Taxonomy" id="658196"/>
    <lineage>
        <taxon>Eukaryota</taxon>
        <taxon>Fungi</taxon>
        <taxon>Fungi incertae sedis</taxon>
        <taxon>Mucoromycota</taxon>
        <taxon>Glomeromycotina</taxon>
        <taxon>Glomeromycetes</taxon>
        <taxon>Glomerales</taxon>
        <taxon>Glomeraceae</taxon>
        <taxon>Glomus</taxon>
    </lineage>
</organism>
<reference evidence="1 2" key="1">
    <citation type="submission" date="2018-06" db="EMBL/GenBank/DDBJ databases">
        <title>Comparative genomics reveals the genomic features of Rhizophagus irregularis, R. cerebriforme, R. diaphanum and Gigaspora rosea, and their symbiotic lifestyle signature.</title>
        <authorList>
            <person name="Morin E."/>
            <person name="San Clemente H."/>
            <person name="Chen E.C.H."/>
            <person name="De La Providencia I."/>
            <person name="Hainaut M."/>
            <person name="Kuo A."/>
            <person name="Kohler A."/>
            <person name="Murat C."/>
            <person name="Tang N."/>
            <person name="Roy S."/>
            <person name="Loubradou J."/>
            <person name="Henrissat B."/>
            <person name="Grigoriev I.V."/>
            <person name="Corradi N."/>
            <person name="Roux C."/>
            <person name="Martin F.M."/>
        </authorList>
    </citation>
    <scope>NUCLEOTIDE SEQUENCE [LARGE SCALE GENOMIC DNA]</scope>
    <source>
        <strain evidence="1 2">DAOM 227022</strain>
    </source>
</reference>
<proteinExistence type="predicted"/>